<comment type="caution">
    <text evidence="3">The sequence shown here is derived from an EMBL/GenBank/DDBJ whole genome shotgun (WGS) entry which is preliminary data.</text>
</comment>
<dbReference type="Pfam" id="PF10000">
    <property type="entry name" value="ACT_3"/>
    <property type="match status" value="1"/>
</dbReference>
<dbReference type="SUPFAM" id="SSF55021">
    <property type="entry name" value="ACT-like"/>
    <property type="match status" value="2"/>
</dbReference>
<evidence type="ECO:0008006" key="5">
    <source>
        <dbReference type="Google" id="ProtNLM"/>
    </source>
</evidence>
<dbReference type="EMBL" id="JACHWZ010000021">
    <property type="protein sequence ID" value="MBB3062905.1"/>
    <property type="molecule type" value="Genomic_DNA"/>
</dbReference>
<protein>
    <recommendedName>
        <fullName evidence="5">Aspartate kinase</fullName>
    </recommendedName>
</protein>
<reference evidence="3 4" key="1">
    <citation type="submission" date="2020-08" db="EMBL/GenBank/DDBJ databases">
        <title>Genomic Encyclopedia of Type Strains, Phase III (KMG-III): the genomes of soil and plant-associated and newly described type strains.</title>
        <authorList>
            <person name="Whitman W."/>
        </authorList>
    </citation>
    <scope>NUCLEOTIDE SEQUENCE [LARGE SCALE GENOMIC DNA]</scope>
    <source>
        <strain evidence="3 4">CECT 8799</strain>
    </source>
</reference>
<evidence type="ECO:0000259" key="2">
    <source>
        <dbReference type="Pfam" id="PF13840"/>
    </source>
</evidence>
<evidence type="ECO:0000313" key="4">
    <source>
        <dbReference type="Proteomes" id="UP000535937"/>
    </source>
</evidence>
<dbReference type="InterPro" id="IPR018717">
    <property type="entry name" value="DUF2241"/>
</dbReference>
<dbReference type="PANTHER" id="PTHR39199:SF1">
    <property type="entry name" value="BLR5128 PROTEIN"/>
    <property type="match status" value="1"/>
</dbReference>
<dbReference type="RefSeq" id="WP_183462611.1">
    <property type="nucleotide sequence ID" value="NZ_JACHWZ010000021.1"/>
</dbReference>
<accession>A0A7W4ZC26</accession>
<name>A0A7W4ZC26_9GAMM</name>
<dbReference type="PANTHER" id="PTHR39199">
    <property type="entry name" value="BLR5128 PROTEIN"/>
    <property type="match status" value="1"/>
</dbReference>
<feature type="domain" description="CASTOR ACT" evidence="2">
    <location>
        <begin position="72"/>
        <end position="127"/>
    </location>
</feature>
<proteinExistence type="predicted"/>
<dbReference type="Gene3D" id="3.30.2130.10">
    <property type="entry name" value="VC0802-like"/>
    <property type="match status" value="1"/>
</dbReference>
<sequence>MNAEVRLQKLLQNMEPRLEDETYTFCLLDEERARSLWQDCLCLFREREGISVILPQSVAEREELEASGSFCQITLRVYSSLEAVGLTAAIANELASAGISANVVAALRHDHVFVPRDSAQEALQILRGASNRAQYS</sequence>
<keyword evidence="4" id="KW-1185">Reference proteome</keyword>
<dbReference type="Pfam" id="PF13840">
    <property type="entry name" value="ACT_7"/>
    <property type="match status" value="1"/>
</dbReference>
<dbReference type="InterPro" id="IPR027795">
    <property type="entry name" value="CASTOR_ACT_dom"/>
</dbReference>
<evidence type="ECO:0000259" key="1">
    <source>
        <dbReference type="Pfam" id="PF10000"/>
    </source>
</evidence>
<evidence type="ECO:0000313" key="3">
    <source>
        <dbReference type="EMBL" id="MBB3062905.1"/>
    </source>
</evidence>
<dbReference type="Proteomes" id="UP000535937">
    <property type="component" value="Unassembled WGS sequence"/>
</dbReference>
<gene>
    <name evidence="3" type="ORF">FHS09_003755</name>
</gene>
<feature type="domain" description="DUF2241" evidence="1">
    <location>
        <begin position="4"/>
        <end position="67"/>
    </location>
</feature>
<dbReference type="AlphaFoldDB" id="A0A7W4ZC26"/>
<organism evidence="3 4">
    <name type="scientific">Microbulbifer rhizosphaerae</name>
    <dbReference type="NCBI Taxonomy" id="1562603"/>
    <lineage>
        <taxon>Bacteria</taxon>
        <taxon>Pseudomonadati</taxon>
        <taxon>Pseudomonadota</taxon>
        <taxon>Gammaproteobacteria</taxon>
        <taxon>Cellvibrionales</taxon>
        <taxon>Microbulbiferaceae</taxon>
        <taxon>Microbulbifer</taxon>
    </lineage>
</organism>
<dbReference type="InterPro" id="IPR045865">
    <property type="entry name" value="ACT-like_dom_sf"/>
</dbReference>